<dbReference type="OrthoDB" id="1273722at2"/>
<dbReference type="AlphaFoldDB" id="A0A161RHD1"/>
<evidence type="ECO:0000259" key="1">
    <source>
        <dbReference type="Pfam" id="PF14028"/>
    </source>
</evidence>
<dbReference type="Proteomes" id="UP000076490">
    <property type="component" value="Unassembled WGS sequence"/>
</dbReference>
<accession>A0A161RHD1</accession>
<evidence type="ECO:0000313" key="3">
    <source>
        <dbReference type="Proteomes" id="UP000076490"/>
    </source>
</evidence>
<dbReference type="Pfam" id="PF14028">
    <property type="entry name" value="Lant_dehydr_C"/>
    <property type="match status" value="1"/>
</dbReference>
<dbReference type="NCBIfam" id="TIGR03891">
    <property type="entry name" value="thiopep_ocin"/>
    <property type="match status" value="1"/>
</dbReference>
<proteinExistence type="predicted"/>
<dbReference type="InterPro" id="IPR023809">
    <property type="entry name" value="Thiopep_bacteriocin_synth_dom"/>
</dbReference>
<dbReference type="RefSeq" id="WP_063182760.1">
    <property type="nucleotide sequence ID" value="NZ_LQNT01000011.1"/>
</dbReference>
<sequence>MWHSKHLFIHDFGLIDRFLSSHLFSVIDAATPDQWFFIRYWQGGPHIRLRYRFDDPARKKSFDGLLSERLQVFEKDHEGHPFREVSYDGRIVELEGVSDLDIYPNFSIRDIPYQPEWQRYGGQEAMAYSEQLFHRSSEMAKTIIDSLEWPKRYVVAFDLMQYSFGVAEKMGMTRSEEEFFSSYHRVWESFGAGPQHEGVRKALEKRMVKNRDRLEVPDVYRDYLVALETAMERILETQNTYRAENIHYLMVSHIHMLNNRLGISPENEYFLSGIFLGKGVATV</sequence>
<gene>
    <name evidence="2" type="ORF">AV656_13005</name>
</gene>
<comment type="caution">
    <text evidence="2">The sequence shown here is derived from an EMBL/GenBank/DDBJ whole genome shotgun (WGS) entry which is preliminary data.</text>
</comment>
<protein>
    <submittedName>
        <fullName evidence="2">Lantibiotic biosynthesis protein</fullName>
    </submittedName>
</protein>
<name>A0A161RHD1_9BACL</name>
<feature type="domain" description="Thiopeptide-type bacteriocin biosynthesis" evidence="1">
    <location>
        <begin position="2"/>
        <end position="272"/>
    </location>
</feature>
<dbReference type="EMBL" id="LQNT01000011">
    <property type="protein sequence ID" value="KZE37478.1"/>
    <property type="molecule type" value="Genomic_DNA"/>
</dbReference>
<organism evidence="2 3">
    <name type="scientific">Bhargavaea cecembensis</name>
    <dbReference type="NCBI Taxonomy" id="394098"/>
    <lineage>
        <taxon>Bacteria</taxon>
        <taxon>Bacillati</taxon>
        <taxon>Bacillota</taxon>
        <taxon>Bacilli</taxon>
        <taxon>Bacillales</taxon>
        <taxon>Caryophanaceae</taxon>
        <taxon>Bhargavaea</taxon>
    </lineage>
</organism>
<evidence type="ECO:0000313" key="2">
    <source>
        <dbReference type="EMBL" id="KZE37478.1"/>
    </source>
</evidence>
<reference evidence="2 3" key="1">
    <citation type="submission" date="2016-01" db="EMBL/GenBank/DDBJ databases">
        <title>Whole genome sequencing of Bhargavaea cecembensis T14.</title>
        <authorList>
            <person name="Hong K.W."/>
        </authorList>
    </citation>
    <scope>NUCLEOTIDE SEQUENCE [LARGE SCALE GENOMIC DNA]</scope>
    <source>
        <strain evidence="2 3">T14</strain>
    </source>
</reference>